<evidence type="ECO:0000313" key="3">
    <source>
        <dbReference type="EMBL" id="KPJ09441.1"/>
    </source>
</evidence>
<keyword evidence="2" id="KW-0732">Signal</keyword>
<reference evidence="3 4" key="1">
    <citation type="journal article" date="2015" name="Nat. Commun.">
        <title>Outbred genome sequencing and CRISPR/Cas9 gene editing in butterflies.</title>
        <authorList>
            <person name="Li X."/>
            <person name="Fan D."/>
            <person name="Zhang W."/>
            <person name="Liu G."/>
            <person name="Zhang L."/>
            <person name="Zhao L."/>
            <person name="Fang X."/>
            <person name="Chen L."/>
            <person name="Dong Y."/>
            <person name="Chen Y."/>
            <person name="Ding Y."/>
            <person name="Zhao R."/>
            <person name="Feng M."/>
            <person name="Zhu Y."/>
            <person name="Feng Y."/>
            <person name="Jiang X."/>
            <person name="Zhu D."/>
            <person name="Xiang H."/>
            <person name="Feng X."/>
            <person name="Li S."/>
            <person name="Wang J."/>
            <person name="Zhang G."/>
            <person name="Kronforst M.R."/>
            <person name="Wang W."/>
        </authorList>
    </citation>
    <scope>NUCLEOTIDE SEQUENCE [LARGE SCALE GENOMIC DNA]</scope>
    <source>
        <strain evidence="3">Ya'a_city_454_Pm</strain>
        <tissue evidence="3">Whole body</tissue>
    </source>
</reference>
<keyword evidence="4" id="KW-1185">Reference proteome</keyword>
<keyword evidence="1" id="KW-1133">Transmembrane helix</keyword>
<dbReference type="InParanoid" id="A0A194R0S0"/>
<evidence type="ECO:0000256" key="1">
    <source>
        <dbReference type="SAM" id="Phobius"/>
    </source>
</evidence>
<feature type="chain" id="PRO_5008264815" evidence="2">
    <location>
        <begin position="24"/>
        <end position="115"/>
    </location>
</feature>
<organism evidence="3 4">
    <name type="scientific">Papilio machaon</name>
    <name type="common">Old World swallowtail butterfly</name>
    <dbReference type="NCBI Taxonomy" id="76193"/>
    <lineage>
        <taxon>Eukaryota</taxon>
        <taxon>Metazoa</taxon>
        <taxon>Ecdysozoa</taxon>
        <taxon>Arthropoda</taxon>
        <taxon>Hexapoda</taxon>
        <taxon>Insecta</taxon>
        <taxon>Pterygota</taxon>
        <taxon>Neoptera</taxon>
        <taxon>Endopterygota</taxon>
        <taxon>Lepidoptera</taxon>
        <taxon>Glossata</taxon>
        <taxon>Ditrysia</taxon>
        <taxon>Papilionoidea</taxon>
        <taxon>Papilionidae</taxon>
        <taxon>Papilioninae</taxon>
        <taxon>Papilio</taxon>
    </lineage>
</organism>
<evidence type="ECO:0000256" key="2">
    <source>
        <dbReference type="SAM" id="SignalP"/>
    </source>
</evidence>
<dbReference type="AlphaFoldDB" id="A0A194R0S0"/>
<keyword evidence="1" id="KW-0812">Transmembrane</keyword>
<feature type="signal peptide" evidence="2">
    <location>
        <begin position="1"/>
        <end position="23"/>
    </location>
</feature>
<sequence length="115" mass="12340">MIKSFIRFALLVLVLNLLIPCEGLRGFGRGSYGGKYGSKGYKEPQAKTYAGTGASQGLAGQSATRRGLGISAWGIITLVVSCILAIVGLYYFSICYPVICQKNKKYDMMGLTSVV</sequence>
<name>A0A194R0S0_PAPMA</name>
<evidence type="ECO:0000313" key="4">
    <source>
        <dbReference type="Proteomes" id="UP000053240"/>
    </source>
</evidence>
<proteinExistence type="predicted"/>
<dbReference type="EMBL" id="KQ461103">
    <property type="protein sequence ID" value="KPJ09441.1"/>
    <property type="molecule type" value="Genomic_DNA"/>
</dbReference>
<accession>A0A194R0S0</accession>
<keyword evidence="1" id="KW-0472">Membrane</keyword>
<dbReference type="Proteomes" id="UP000053240">
    <property type="component" value="Unassembled WGS sequence"/>
</dbReference>
<protein>
    <submittedName>
        <fullName evidence="3">Uncharacterized protein</fullName>
    </submittedName>
</protein>
<gene>
    <name evidence="3" type="ORF">RR48_08892</name>
</gene>
<feature type="transmembrane region" description="Helical" evidence="1">
    <location>
        <begin position="72"/>
        <end position="99"/>
    </location>
</feature>